<comment type="caution">
    <text evidence="8">The sequence shown here is derived from an EMBL/GenBank/DDBJ whole genome shotgun (WGS) entry which is preliminary data.</text>
</comment>
<dbReference type="Proteomes" id="UP000827721">
    <property type="component" value="Unassembled WGS sequence"/>
</dbReference>
<proteinExistence type="inferred from homology"/>
<evidence type="ECO:0000256" key="5">
    <source>
        <dbReference type="ARBA" id="ARBA00023034"/>
    </source>
</evidence>
<evidence type="ECO:0000313" key="8">
    <source>
        <dbReference type="EMBL" id="KAH7571627.1"/>
    </source>
</evidence>
<keyword evidence="4" id="KW-0735">Signal-anchor</keyword>
<reference evidence="8 9" key="1">
    <citation type="submission" date="2021-02" db="EMBL/GenBank/DDBJ databases">
        <title>Plant Genome Project.</title>
        <authorList>
            <person name="Zhang R.-G."/>
        </authorList>
    </citation>
    <scope>NUCLEOTIDE SEQUENCE [LARGE SCALE GENOMIC DNA]</scope>
    <source>
        <tissue evidence="8">Leaves</tissue>
    </source>
</reference>
<organism evidence="8 9">
    <name type="scientific">Xanthoceras sorbifolium</name>
    <dbReference type="NCBI Taxonomy" id="99658"/>
    <lineage>
        <taxon>Eukaryota</taxon>
        <taxon>Viridiplantae</taxon>
        <taxon>Streptophyta</taxon>
        <taxon>Embryophyta</taxon>
        <taxon>Tracheophyta</taxon>
        <taxon>Spermatophyta</taxon>
        <taxon>Magnoliopsida</taxon>
        <taxon>eudicotyledons</taxon>
        <taxon>Gunneridae</taxon>
        <taxon>Pentapetalae</taxon>
        <taxon>rosids</taxon>
        <taxon>malvids</taxon>
        <taxon>Sapindales</taxon>
        <taxon>Sapindaceae</taxon>
        <taxon>Xanthoceroideae</taxon>
        <taxon>Xanthoceras</taxon>
    </lineage>
</organism>
<accession>A0ABQ8I4Q8</accession>
<dbReference type="PANTHER" id="PTHR11062">
    <property type="entry name" value="EXOSTOSIN HEPARAN SULFATE GLYCOSYLTRANSFERASE -RELATED"/>
    <property type="match status" value="1"/>
</dbReference>
<feature type="transmembrane region" description="Helical" evidence="6">
    <location>
        <begin position="17"/>
        <end position="35"/>
    </location>
</feature>
<dbReference type="InterPro" id="IPR040911">
    <property type="entry name" value="Exostosin_GT47"/>
</dbReference>
<evidence type="ECO:0000256" key="2">
    <source>
        <dbReference type="ARBA" id="ARBA00010271"/>
    </source>
</evidence>
<gene>
    <name evidence="8" type="ORF">JRO89_XS04G0104700</name>
</gene>
<name>A0ABQ8I4Q8_9ROSI</name>
<evidence type="ECO:0000256" key="6">
    <source>
        <dbReference type="SAM" id="Phobius"/>
    </source>
</evidence>
<dbReference type="Pfam" id="PF03016">
    <property type="entry name" value="Exostosin_GT47"/>
    <property type="match status" value="1"/>
</dbReference>
<dbReference type="InterPro" id="IPR004263">
    <property type="entry name" value="Exostosin"/>
</dbReference>
<evidence type="ECO:0000256" key="1">
    <source>
        <dbReference type="ARBA" id="ARBA00004323"/>
    </source>
</evidence>
<keyword evidence="6" id="KW-0472">Membrane</keyword>
<protein>
    <recommendedName>
        <fullName evidence="7">Exostosin GT47 domain-containing protein</fullName>
    </recommendedName>
</protein>
<feature type="domain" description="Exostosin GT47" evidence="7">
    <location>
        <begin position="111"/>
        <end position="456"/>
    </location>
</feature>
<keyword evidence="5" id="KW-0333">Golgi apparatus</keyword>
<comment type="subcellular location">
    <subcellularLocation>
        <location evidence="1">Golgi apparatus membrane</location>
        <topology evidence="1">Single-pass type II membrane protein</topology>
    </subcellularLocation>
</comment>
<evidence type="ECO:0000313" key="9">
    <source>
        <dbReference type="Proteomes" id="UP000827721"/>
    </source>
</evidence>
<feature type="transmembrane region" description="Helical" evidence="6">
    <location>
        <begin position="597"/>
        <end position="617"/>
    </location>
</feature>
<keyword evidence="3" id="KW-0328">Glycosyltransferase</keyword>
<keyword evidence="6" id="KW-1133">Transmembrane helix</keyword>
<keyword evidence="3" id="KW-0808">Transferase</keyword>
<evidence type="ECO:0000256" key="4">
    <source>
        <dbReference type="ARBA" id="ARBA00022968"/>
    </source>
</evidence>
<dbReference type="PANTHER" id="PTHR11062:SF99">
    <property type="entry name" value="EXOSTOSIN FAMILY PROTEIN"/>
    <property type="match status" value="1"/>
</dbReference>
<sequence>MGEMNTSSLGIITRKSLFSLFTVASILFFLSWFFVLRSTASTRFIDNSLFINTKSLPVVNNGNSVPKSHNHFEPMIRNRAILKNNVEEEEEEELPQKKDDVKCNIKNKAILHVYMYDLPPEFHFELLDWKAQGGSVWPDIVKMIPPYPGGLNLQHSIEYWLTLDLLASEHSNIPRACSVIRVRNSSEADIIFVPFFASLSYNKFSKKTPHKKKGNDRGLQDKLVDYLTNQELWKQSDGKDHLIVAHHPNSLSTARMKLWRATFILADFGRYPPNIANVDKDVIAPYKHVIKPYVNDTSDFDSRPTLLYFQGAIYRKDFALFRLISFSLSEQKAKILLIAHPTIEPFLEELLYCIVGGFARQELFYLLKDEKDVHFTFGSVQRNGINKATDGMRASKFCLNIAGDTPSSNRLFDAIVSHCVPVIISDEIELPYEDILDYSEFCIFVRTSDAVKENFLINLIRSIKKDEWTQMWDRLKEVEEFFKFQYPSKEGDAVQMIWQAVARKVPAIRLKIHKSRRYSQTVTKKEQGLKSIPSPRHFWHGMPISDLCPLRFKYKESTFHSLWGCRSLDKIKLRLPYVCAIPTLGSMDFLNFIMACYYQLSLFEFEFLVIVLWRIWFRRNKWVKCNLKLPFEAVTDWAKTFMDEFLAISMLPRTSSSTRSSASRGAASSLWQKPPTGCFKLNCDASTDYSKKVVGLSSIIRNDQRLVMAIISCKMAAGISVDKAGALAILSGSSRSTLSLIVSRILNSSSSGQIIYFSHVPHVSYVAAHALSRLALSLDNGVVCLEEVPVSLLSILQADCQEVLYSFGG</sequence>
<dbReference type="EMBL" id="JAFEMO010000004">
    <property type="protein sequence ID" value="KAH7571627.1"/>
    <property type="molecule type" value="Genomic_DNA"/>
</dbReference>
<comment type="similarity">
    <text evidence="2">Belongs to the glycosyltransferase 47 family.</text>
</comment>
<keyword evidence="9" id="KW-1185">Reference proteome</keyword>
<evidence type="ECO:0000256" key="3">
    <source>
        <dbReference type="ARBA" id="ARBA00022676"/>
    </source>
</evidence>
<keyword evidence="6" id="KW-0812">Transmembrane</keyword>
<evidence type="ECO:0000259" key="7">
    <source>
        <dbReference type="Pfam" id="PF03016"/>
    </source>
</evidence>